<dbReference type="EMBL" id="LLXZ01000141">
    <property type="protein sequence ID" value="KRR03594.1"/>
    <property type="molecule type" value="Genomic_DNA"/>
</dbReference>
<organism evidence="1 2">
    <name type="scientific">Bradyrhizobium jicamae</name>
    <dbReference type="NCBI Taxonomy" id="280332"/>
    <lineage>
        <taxon>Bacteria</taxon>
        <taxon>Pseudomonadati</taxon>
        <taxon>Pseudomonadota</taxon>
        <taxon>Alphaproteobacteria</taxon>
        <taxon>Hyphomicrobiales</taxon>
        <taxon>Nitrobacteraceae</taxon>
        <taxon>Bradyrhizobium</taxon>
    </lineage>
</organism>
<dbReference type="InterPro" id="IPR036514">
    <property type="entry name" value="SGNH_hydro_sf"/>
</dbReference>
<proteinExistence type="predicted"/>
<dbReference type="STRING" id="280332.CQ12_12185"/>
<evidence type="ECO:0000313" key="1">
    <source>
        <dbReference type="EMBL" id="KRR03594.1"/>
    </source>
</evidence>
<dbReference type="RefSeq" id="WP_057837605.1">
    <property type="nucleotide sequence ID" value="NZ_LLXZ01000141.1"/>
</dbReference>
<evidence type="ECO:0000313" key="2">
    <source>
        <dbReference type="Proteomes" id="UP000050863"/>
    </source>
</evidence>
<protein>
    <recommendedName>
        <fullName evidence="3">SGNH/GDSL hydrolase family protein</fullName>
    </recommendedName>
</protein>
<dbReference type="Proteomes" id="UP000050863">
    <property type="component" value="Unassembled WGS sequence"/>
</dbReference>
<sequence length="278" mass="30121">MPRMFGLLVLVLVLVLVLALVALGGNSLAQAQTKPLVKTLGPDFPKTEIFIGNSFFYYNNSMHSHVLAMQRAADAANKQAYRATSVTISGSGIDWHDVESYFRPKAIGSYSFDENNNVVFNKLDKLFDVAIMMDCSQCPIHPNLKSVFTEFAKKNSEIVRAKGAKPVFFMSWAYADKPEMTAQLAEAYTVAGNANAALVIPAGLAFAKALDKQPEIGLYAADKRHPSLAGTYLAASVVFAALTGRSPVGNAHLAGLDGKTVAFLQNVAWDTVQEYYGK</sequence>
<keyword evidence="2" id="KW-1185">Reference proteome</keyword>
<dbReference type="GO" id="GO:0016788">
    <property type="term" value="F:hydrolase activity, acting on ester bonds"/>
    <property type="evidence" value="ECO:0007669"/>
    <property type="project" value="UniProtKB-ARBA"/>
</dbReference>
<reference evidence="1 2" key="1">
    <citation type="submission" date="2014-03" db="EMBL/GenBank/DDBJ databases">
        <title>Bradyrhizobium valentinum sp. nov., isolated from effective nodules of Lupinus mariae-josephae, a lupine endemic of basic-lime soils in Eastern Spain.</title>
        <authorList>
            <person name="Duran D."/>
            <person name="Rey L."/>
            <person name="Navarro A."/>
            <person name="Busquets A."/>
            <person name="Imperial J."/>
            <person name="Ruiz-Argueso T."/>
        </authorList>
    </citation>
    <scope>NUCLEOTIDE SEQUENCE [LARGE SCALE GENOMIC DNA]</scope>
    <source>
        <strain evidence="1 2">PAC68</strain>
    </source>
</reference>
<dbReference type="SUPFAM" id="SSF52266">
    <property type="entry name" value="SGNH hydrolase"/>
    <property type="match status" value="1"/>
</dbReference>
<dbReference type="AlphaFoldDB" id="A0A0R3L6X8"/>
<evidence type="ECO:0008006" key="3">
    <source>
        <dbReference type="Google" id="ProtNLM"/>
    </source>
</evidence>
<comment type="caution">
    <text evidence="1">The sequence shown here is derived from an EMBL/GenBank/DDBJ whole genome shotgun (WGS) entry which is preliminary data.</text>
</comment>
<dbReference type="Gene3D" id="3.40.50.1110">
    <property type="entry name" value="SGNH hydrolase"/>
    <property type="match status" value="1"/>
</dbReference>
<gene>
    <name evidence="1" type="ORF">CQ12_12185</name>
</gene>
<name>A0A0R3L6X8_9BRAD</name>
<accession>A0A0R3L6X8</accession>